<accession>A0ABR4FT08</accession>
<evidence type="ECO:0000313" key="1">
    <source>
        <dbReference type="EMBL" id="KAL2786377.1"/>
    </source>
</evidence>
<organism evidence="1 2">
    <name type="scientific">Aspergillus keveii</name>
    <dbReference type="NCBI Taxonomy" id="714993"/>
    <lineage>
        <taxon>Eukaryota</taxon>
        <taxon>Fungi</taxon>
        <taxon>Dikarya</taxon>
        <taxon>Ascomycota</taxon>
        <taxon>Pezizomycotina</taxon>
        <taxon>Eurotiomycetes</taxon>
        <taxon>Eurotiomycetidae</taxon>
        <taxon>Eurotiales</taxon>
        <taxon>Aspergillaceae</taxon>
        <taxon>Aspergillus</taxon>
        <taxon>Aspergillus subgen. Nidulantes</taxon>
    </lineage>
</organism>
<reference evidence="1 2" key="1">
    <citation type="submission" date="2024-07" db="EMBL/GenBank/DDBJ databases">
        <title>Section-level genome sequencing and comparative genomics of Aspergillus sections Usti and Cavernicolus.</title>
        <authorList>
            <consortium name="Lawrence Berkeley National Laboratory"/>
            <person name="Nybo J.L."/>
            <person name="Vesth T.C."/>
            <person name="Theobald S."/>
            <person name="Frisvad J.C."/>
            <person name="Larsen T.O."/>
            <person name="Kjaerboelling I."/>
            <person name="Rothschild-Mancinelli K."/>
            <person name="Lyhne E.K."/>
            <person name="Kogle M.E."/>
            <person name="Barry K."/>
            <person name="Clum A."/>
            <person name="Na H."/>
            <person name="Ledsgaard L."/>
            <person name="Lin J."/>
            <person name="Lipzen A."/>
            <person name="Kuo A."/>
            <person name="Riley R."/>
            <person name="Mondo S."/>
            <person name="Labutti K."/>
            <person name="Haridas S."/>
            <person name="Pangalinan J."/>
            <person name="Salamov A.A."/>
            <person name="Simmons B.A."/>
            <person name="Magnuson J.K."/>
            <person name="Chen J."/>
            <person name="Drula E."/>
            <person name="Henrissat B."/>
            <person name="Wiebenga A."/>
            <person name="Lubbers R.J."/>
            <person name="Gomes A.C."/>
            <person name="Makela M.R."/>
            <person name="Stajich J."/>
            <person name="Grigoriev I.V."/>
            <person name="Mortensen U.H."/>
            <person name="De Vries R.P."/>
            <person name="Baker S.E."/>
            <person name="Andersen M.R."/>
        </authorList>
    </citation>
    <scope>NUCLEOTIDE SEQUENCE [LARGE SCALE GENOMIC DNA]</scope>
    <source>
        <strain evidence="1 2">CBS 209.92</strain>
    </source>
</reference>
<evidence type="ECO:0000313" key="2">
    <source>
        <dbReference type="Proteomes" id="UP001610563"/>
    </source>
</evidence>
<keyword evidence="2" id="KW-1185">Reference proteome</keyword>
<proteinExistence type="predicted"/>
<gene>
    <name evidence="1" type="ORF">BJX66DRAFT_32279</name>
</gene>
<name>A0ABR4FT08_9EURO</name>
<protein>
    <submittedName>
        <fullName evidence="1">Uncharacterized protein</fullName>
    </submittedName>
</protein>
<dbReference type="EMBL" id="JBFTWV010000119">
    <property type="protein sequence ID" value="KAL2786377.1"/>
    <property type="molecule type" value="Genomic_DNA"/>
</dbReference>
<sequence length="69" mass="8015">MKPLIIAAESMKDRHISQRLRNQSTPFDLHTPESATSKRIVKAAQRKVFNTTNVQRIRQQQLSEHTCQD</sequence>
<dbReference type="Proteomes" id="UP001610563">
    <property type="component" value="Unassembled WGS sequence"/>
</dbReference>
<comment type="caution">
    <text evidence="1">The sequence shown here is derived from an EMBL/GenBank/DDBJ whole genome shotgun (WGS) entry which is preliminary data.</text>
</comment>